<keyword evidence="3" id="KW-0132">Cell division</keyword>
<sequence length="580" mass="67190">MYASHTSNNDESRIFENEVQNQYRKDFGRGRSNQKTGNDLKTNELNIQVIEVSEENARLKRSLDTKDREIERLERLLKTSTSKISNLTSQNQSCKAELERIKRSSRDFGDDKLKEKLLLDNYRTALSKYVTWYTYAEKQMAVMKDYFINECGGWNEQIRYKIYFSYKEVEPITVTDDEVTDLCKPSVLEYQGIEEIENISDFEQRLKFHNISTQTETDDNNTHLESGFIHHSEEADQFLQSGSNLQTSRPAPFMTADEIRTLEQTAKIQSLESENVHIKNQLTVLSGKAKHNTLLEEQKNDLQNQMEFLKAQNSRIIAEHEELKEILNVKLGSADLLQKLTDAKQHNSELENKIKELESQKPDSKKIAQFMKEQYQKRIDQLESQLAEFIRPHNSDTTRILRFRGCNPLDEAYEDHMVNQAAQAASSHNTSKRRKLDSSNSADEYSANTTEDNSEEVQDLRRELKRLNKEYETASNVQKELALQYRQIVTLLTGYQVKMREEGFCEVGNVLDQGGVFLFQRREDNGVDLLDNDCAQRWKPIVENYLAKYNSVPAFLAAVNLSLMDTDASFNSTFFNITKA</sequence>
<protein>
    <submittedName>
        <fullName evidence="10">Mitotic spindle assembly checkpoint protein MAD1</fullName>
    </submittedName>
</protein>
<evidence type="ECO:0000313" key="9">
    <source>
        <dbReference type="Proteomes" id="UP000887574"/>
    </source>
</evidence>
<dbReference type="GO" id="GO:0072686">
    <property type="term" value="C:mitotic spindle"/>
    <property type="evidence" value="ECO:0007669"/>
    <property type="project" value="TreeGrafter"/>
</dbReference>
<evidence type="ECO:0000256" key="1">
    <source>
        <dbReference type="ARBA" id="ARBA00004123"/>
    </source>
</evidence>
<dbReference type="Proteomes" id="UP000887574">
    <property type="component" value="Unplaced"/>
</dbReference>
<feature type="coiled-coil region" evidence="7">
    <location>
        <begin position="56"/>
        <end position="104"/>
    </location>
</feature>
<evidence type="ECO:0000256" key="3">
    <source>
        <dbReference type="ARBA" id="ARBA00022618"/>
    </source>
</evidence>
<keyword evidence="7" id="KW-0175">Coiled coil</keyword>
<accession>A0A915ELK2</accession>
<feature type="compositionally biased region" description="Polar residues" evidence="8">
    <location>
        <begin position="420"/>
        <end position="429"/>
    </location>
</feature>
<evidence type="ECO:0000256" key="7">
    <source>
        <dbReference type="SAM" id="Coils"/>
    </source>
</evidence>
<evidence type="ECO:0000256" key="6">
    <source>
        <dbReference type="ARBA" id="ARBA00023306"/>
    </source>
</evidence>
<comment type="similarity">
    <text evidence="2">Belongs to the MAD1 family.</text>
</comment>
<dbReference type="Gene3D" id="3.30.457.60">
    <property type="match status" value="1"/>
</dbReference>
<evidence type="ECO:0000256" key="5">
    <source>
        <dbReference type="ARBA" id="ARBA00023242"/>
    </source>
</evidence>
<feature type="region of interest" description="Disordered" evidence="8">
    <location>
        <begin position="420"/>
        <end position="457"/>
    </location>
</feature>
<feature type="coiled-coil region" evidence="7">
    <location>
        <begin position="292"/>
        <end position="385"/>
    </location>
</feature>
<dbReference type="GO" id="GO:0051301">
    <property type="term" value="P:cell division"/>
    <property type="evidence" value="ECO:0007669"/>
    <property type="project" value="UniProtKB-KW"/>
</dbReference>
<keyword evidence="6" id="KW-0131">Cell cycle</keyword>
<evidence type="ECO:0000256" key="8">
    <source>
        <dbReference type="SAM" id="MobiDB-lite"/>
    </source>
</evidence>
<dbReference type="WBParaSite" id="jg8018">
    <property type="protein sequence ID" value="jg8018"/>
    <property type="gene ID" value="jg8018"/>
</dbReference>
<feature type="compositionally biased region" description="Polar residues" evidence="8">
    <location>
        <begin position="438"/>
        <end position="451"/>
    </location>
</feature>
<evidence type="ECO:0000256" key="4">
    <source>
        <dbReference type="ARBA" id="ARBA00022776"/>
    </source>
</evidence>
<dbReference type="GO" id="GO:0051315">
    <property type="term" value="P:attachment of mitotic spindle microtubules to kinetochore"/>
    <property type="evidence" value="ECO:0007669"/>
    <property type="project" value="TreeGrafter"/>
</dbReference>
<dbReference type="PANTHER" id="PTHR23168:SF0">
    <property type="entry name" value="MITOTIC SPINDLE ASSEMBLY CHECKPOINT PROTEIN MAD1"/>
    <property type="match status" value="1"/>
</dbReference>
<keyword evidence="5" id="KW-0539">Nucleus</keyword>
<proteinExistence type="inferred from homology"/>
<dbReference type="GO" id="GO:0007094">
    <property type="term" value="P:mitotic spindle assembly checkpoint signaling"/>
    <property type="evidence" value="ECO:0007669"/>
    <property type="project" value="InterPro"/>
</dbReference>
<evidence type="ECO:0000256" key="2">
    <source>
        <dbReference type="ARBA" id="ARBA00008029"/>
    </source>
</evidence>
<organism evidence="9 10">
    <name type="scientific">Ditylenchus dipsaci</name>
    <dbReference type="NCBI Taxonomy" id="166011"/>
    <lineage>
        <taxon>Eukaryota</taxon>
        <taxon>Metazoa</taxon>
        <taxon>Ecdysozoa</taxon>
        <taxon>Nematoda</taxon>
        <taxon>Chromadorea</taxon>
        <taxon>Rhabditida</taxon>
        <taxon>Tylenchina</taxon>
        <taxon>Tylenchomorpha</taxon>
        <taxon>Sphaerularioidea</taxon>
        <taxon>Anguinidae</taxon>
        <taxon>Anguininae</taxon>
        <taxon>Ditylenchus</taxon>
    </lineage>
</organism>
<reference evidence="10" key="1">
    <citation type="submission" date="2022-11" db="UniProtKB">
        <authorList>
            <consortium name="WormBaseParasite"/>
        </authorList>
    </citation>
    <scope>IDENTIFICATION</scope>
</reference>
<name>A0A915ELK2_9BILA</name>
<dbReference type="Pfam" id="PF05557">
    <property type="entry name" value="MAD"/>
    <property type="match status" value="1"/>
</dbReference>
<keyword evidence="9" id="KW-1185">Reference proteome</keyword>
<dbReference type="InterPro" id="IPR008672">
    <property type="entry name" value="Mad1"/>
</dbReference>
<keyword evidence="4" id="KW-0498">Mitosis</keyword>
<dbReference type="GO" id="GO:0005635">
    <property type="term" value="C:nuclear envelope"/>
    <property type="evidence" value="ECO:0007669"/>
    <property type="project" value="TreeGrafter"/>
</dbReference>
<dbReference type="PANTHER" id="PTHR23168">
    <property type="entry name" value="MITOTIC SPINDLE ASSEMBLY CHECKPOINT PROTEIN MAD1 MITOTIC ARREST DEFICIENT-LIKE PROTEIN 1"/>
    <property type="match status" value="1"/>
</dbReference>
<dbReference type="AlphaFoldDB" id="A0A915ELK2"/>
<dbReference type="GO" id="GO:0000776">
    <property type="term" value="C:kinetochore"/>
    <property type="evidence" value="ECO:0007669"/>
    <property type="project" value="TreeGrafter"/>
</dbReference>
<comment type="subcellular location">
    <subcellularLocation>
        <location evidence="1">Nucleus</location>
    </subcellularLocation>
</comment>
<evidence type="ECO:0000313" key="10">
    <source>
        <dbReference type="WBParaSite" id="jg8018"/>
    </source>
</evidence>